<dbReference type="FunFam" id="3.40.50.1970:FF:000003">
    <property type="entry name" value="Alcohol dehydrogenase, iron-containing"/>
    <property type="match status" value="1"/>
</dbReference>
<dbReference type="InterPro" id="IPR039697">
    <property type="entry name" value="Alcohol_dehydrogenase_Fe"/>
</dbReference>
<protein>
    <submittedName>
        <fullName evidence="4">Iron-containing alcohol dehydrogenase</fullName>
    </submittedName>
</protein>
<dbReference type="PROSITE" id="PS00913">
    <property type="entry name" value="ADH_IRON_1"/>
    <property type="match status" value="1"/>
</dbReference>
<evidence type="ECO:0000313" key="4">
    <source>
        <dbReference type="EMBL" id="HIX72446.1"/>
    </source>
</evidence>
<dbReference type="CDD" id="cd08180">
    <property type="entry name" value="PDD"/>
    <property type="match status" value="1"/>
</dbReference>
<feature type="domain" description="Alcohol dehydrogenase iron-type/glycerol dehydrogenase GldA" evidence="2">
    <location>
        <begin position="8"/>
        <end position="165"/>
    </location>
</feature>
<dbReference type="Proteomes" id="UP000886805">
    <property type="component" value="Unassembled WGS sequence"/>
</dbReference>
<dbReference type="GO" id="GO:0046872">
    <property type="term" value="F:metal ion binding"/>
    <property type="evidence" value="ECO:0007669"/>
    <property type="project" value="InterPro"/>
</dbReference>
<reference evidence="4" key="2">
    <citation type="submission" date="2021-04" db="EMBL/GenBank/DDBJ databases">
        <authorList>
            <person name="Gilroy R."/>
        </authorList>
    </citation>
    <scope>NUCLEOTIDE SEQUENCE</scope>
    <source>
        <strain evidence="4">ChiSxjej3B15-1167</strain>
    </source>
</reference>
<organism evidence="4 5">
    <name type="scientific">Candidatus Anaerobutyricum stercoripullorum</name>
    <dbReference type="NCBI Taxonomy" id="2838456"/>
    <lineage>
        <taxon>Bacteria</taxon>
        <taxon>Bacillati</taxon>
        <taxon>Bacillota</taxon>
        <taxon>Clostridia</taxon>
        <taxon>Lachnospirales</taxon>
        <taxon>Lachnospiraceae</taxon>
        <taxon>Anaerobutyricum</taxon>
    </lineage>
</organism>
<name>A0A9D2BDR4_9FIRM</name>
<feature type="domain" description="Fe-containing alcohol dehydrogenase-like C-terminal" evidence="3">
    <location>
        <begin position="176"/>
        <end position="381"/>
    </location>
</feature>
<evidence type="ECO:0000313" key="5">
    <source>
        <dbReference type="Proteomes" id="UP000886805"/>
    </source>
</evidence>
<dbReference type="Pfam" id="PF00465">
    <property type="entry name" value="Fe-ADH"/>
    <property type="match status" value="1"/>
</dbReference>
<dbReference type="Pfam" id="PF25137">
    <property type="entry name" value="ADH_Fe_C"/>
    <property type="match status" value="1"/>
</dbReference>
<proteinExistence type="predicted"/>
<dbReference type="EMBL" id="DXEQ01000151">
    <property type="protein sequence ID" value="HIX72446.1"/>
    <property type="molecule type" value="Genomic_DNA"/>
</dbReference>
<dbReference type="GO" id="GO:0004022">
    <property type="term" value="F:alcohol dehydrogenase (NAD+) activity"/>
    <property type="evidence" value="ECO:0007669"/>
    <property type="project" value="TreeGrafter"/>
</dbReference>
<dbReference type="AlphaFoldDB" id="A0A9D2BDR4"/>
<dbReference type="PANTHER" id="PTHR11496:SF83">
    <property type="entry name" value="HYDROXYACID-OXOACID TRANSHYDROGENASE, MITOCHONDRIAL"/>
    <property type="match status" value="1"/>
</dbReference>
<evidence type="ECO:0000259" key="3">
    <source>
        <dbReference type="Pfam" id="PF25137"/>
    </source>
</evidence>
<dbReference type="InterPro" id="IPR001670">
    <property type="entry name" value="ADH_Fe/GldA"/>
</dbReference>
<keyword evidence="1" id="KW-0560">Oxidoreductase</keyword>
<dbReference type="FunFam" id="1.20.1090.10:FF:000001">
    <property type="entry name" value="Aldehyde-alcohol dehydrogenase"/>
    <property type="match status" value="1"/>
</dbReference>
<dbReference type="InterPro" id="IPR056798">
    <property type="entry name" value="ADH_Fe_C"/>
</dbReference>
<comment type="caution">
    <text evidence="4">The sequence shown here is derived from an EMBL/GenBank/DDBJ whole genome shotgun (WGS) entry which is preliminary data.</text>
</comment>
<evidence type="ECO:0000259" key="2">
    <source>
        <dbReference type="Pfam" id="PF00465"/>
    </source>
</evidence>
<dbReference type="InterPro" id="IPR018211">
    <property type="entry name" value="ADH_Fe_CS"/>
</dbReference>
<dbReference type="Gene3D" id="1.20.1090.10">
    <property type="entry name" value="Dehydroquinate synthase-like - alpha domain"/>
    <property type="match status" value="1"/>
</dbReference>
<accession>A0A9D2BDR4</accession>
<reference evidence="4" key="1">
    <citation type="journal article" date="2021" name="PeerJ">
        <title>Extensive microbial diversity within the chicken gut microbiome revealed by metagenomics and culture.</title>
        <authorList>
            <person name="Gilroy R."/>
            <person name="Ravi A."/>
            <person name="Getino M."/>
            <person name="Pursley I."/>
            <person name="Horton D.L."/>
            <person name="Alikhan N.F."/>
            <person name="Baker D."/>
            <person name="Gharbi K."/>
            <person name="Hall N."/>
            <person name="Watson M."/>
            <person name="Adriaenssens E.M."/>
            <person name="Foster-Nyarko E."/>
            <person name="Jarju S."/>
            <person name="Secka A."/>
            <person name="Antonio M."/>
            <person name="Oren A."/>
            <person name="Chaudhuri R.R."/>
            <person name="La Ragione R."/>
            <person name="Hildebrand F."/>
            <person name="Pallen M.J."/>
        </authorList>
    </citation>
    <scope>NUCLEOTIDE SEQUENCE</scope>
    <source>
        <strain evidence="4">ChiSxjej3B15-1167</strain>
    </source>
</reference>
<sequence length="384" mass="41843">MKRFKLSTEVLFSEDAIDALLEVKDVNAVLITDKFMVDSGMADMILKKLSNCNSVSVFSEVIPDPPMDLIERGIDFLQDKECDVVVALGGGSSIDAAKAIVFMARKIELAQNPESTKKIKLIALPTTSGTGSEVTQFAVVTDSKTGVKIPLIDESLMPDIAILDPELVKSAPPFITADTGMDVITHAIEAYVSETASDCSDCLAEKAAELAFEFLPRAYRNGYDIKARDKMHRASCLAGMAFSLVNLGLNHGIAHALGAIFHIPHGRANALVLPHVIYFNADMDREAAKHSNDSAKKYQRLARIVGLPAPTVKVGVSNLISEINRLLKYMDRPMCITECGVTLEEFEANRDEIVRRALADACTQANPRKVTADDVNRILDHIAK</sequence>
<dbReference type="Gene3D" id="3.40.50.1970">
    <property type="match status" value="1"/>
</dbReference>
<dbReference type="PANTHER" id="PTHR11496">
    <property type="entry name" value="ALCOHOL DEHYDROGENASE"/>
    <property type="match status" value="1"/>
</dbReference>
<dbReference type="SUPFAM" id="SSF56796">
    <property type="entry name" value="Dehydroquinate synthase-like"/>
    <property type="match status" value="1"/>
</dbReference>
<evidence type="ECO:0000256" key="1">
    <source>
        <dbReference type="ARBA" id="ARBA00023002"/>
    </source>
</evidence>
<gene>
    <name evidence="4" type="ORF">H9849_05430</name>
</gene>